<feature type="compositionally biased region" description="Basic and acidic residues" evidence="1">
    <location>
        <begin position="74"/>
        <end position="91"/>
    </location>
</feature>
<evidence type="ECO:0000313" key="2">
    <source>
        <dbReference type="EMBL" id="KAK4064882.1"/>
    </source>
</evidence>
<evidence type="ECO:0000313" key="3">
    <source>
        <dbReference type="Proteomes" id="UP001273209"/>
    </source>
</evidence>
<keyword evidence="3" id="KW-1185">Reference proteome</keyword>
<gene>
    <name evidence="2" type="ORF">Triagg1_8881</name>
</gene>
<dbReference type="AlphaFoldDB" id="A0AAE1LVW1"/>
<proteinExistence type="predicted"/>
<dbReference type="RefSeq" id="XP_062752181.1">
    <property type="nucleotide sequence ID" value="XM_062903776.1"/>
</dbReference>
<feature type="region of interest" description="Disordered" evidence="1">
    <location>
        <begin position="129"/>
        <end position="161"/>
    </location>
</feature>
<dbReference type="EMBL" id="JAWRVG010000046">
    <property type="protein sequence ID" value="KAK4064882.1"/>
    <property type="molecule type" value="Genomic_DNA"/>
</dbReference>
<protein>
    <submittedName>
        <fullName evidence="2">Uncharacterized protein</fullName>
    </submittedName>
</protein>
<organism evidence="2 3">
    <name type="scientific">Trichoderma aggressivum f. europaeum</name>
    <dbReference type="NCBI Taxonomy" id="173218"/>
    <lineage>
        <taxon>Eukaryota</taxon>
        <taxon>Fungi</taxon>
        <taxon>Dikarya</taxon>
        <taxon>Ascomycota</taxon>
        <taxon>Pezizomycotina</taxon>
        <taxon>Sordariomycetes</taxon>
        <taxon>Hypocreomycetidae</taxon>
        <taxon>Hypocreales</taxon>
        <taxon>Hypocreaceae</taxon>
        <taxon>Trichoderma</taxon>
    </lineage>
</organism>
<reference evidence="2" key="1">
    <citation type="submission" date="2023-11" db="EMBL/GenBank/DDBJ databases">
        <title>The genome sequences of three competitors of mushroom-forming fungi.</title>
        <authorList>
            <person name="Beijen E."/>
            <person name="Ohm R.A."/>
        </authorList>
    </citation>
    <scope>NUCLEOTIDE SEQUENCE</scope>
    <source>
        <strain evidence="2">CBS 100526</strain>
    </source>
</reference>
<feature type="region of interest" description="Disordered" evidence="1">
    <location>
        <begin position="56"/>
        <end position="101"/>
    </location>
</feature>
<accession>A0AAE1LVW1</accession>
<name>A0AAE1LVW1_9HYPO</name>
<dbReference type="Proteomes" id="UP001273209">
    <property type="component" value="Unassembled WGS sequence"/>
</dbReference>
<comment type="caution">
    <text evidence="2">The sequence shown here is derived from an EMBL/GenBank/DDBJ whole genome shotgun (WGS) entry which is preliminary data.</text>
</comment>
<sequence length="161" mass="18022">MHTWSVMLVCVKTEVWLQSRSGQDARRSVDASIVGISVEIDRDADDALVQVVWPSKGEKKLGDGEEEEENLASRLREGERRGEERRGEKEQASAVMGSKVESAPYRTIPDCYTLEMPGVGFGTLSISTEHEEPISRRPFQYRDGKYSHSSGDRQKLDGSAF</sequence>
<evidence type="ECO:0000256" key="1">
    <source>
        <dbReference type="SAM" id="MobiDB-lite"/>
    </source>
</evidence>
<dbReference type="GeneID" id="87923681"/>